<protein>
    <recommendedName>
        <fullName evidence="2">Glycosyltransferase 2-like domain-containing protein</fullName>
    </recommendedName>
</protein>
<evidence type="ECO:0008006" key="2">
    <source>
        <dbReference type="Google" id="ProtNLM"/>
    </source>
</evidence>
<proteinExistence type="predicted"/>
<comment type="caution">
    <text evidence="1">The sequence shown here is derived from an EMBL/GenBank/DDBJ whole genome shotgun (WGS) entry which is preliminary data.</text>
</comment>
<dbReference type="InterPro" id="IPR029044">
    <property type="entry name" value="Nucleotide-diphossugar_trans"/>
</dbReference>
<dbReference type="Gene3D" id="3.90.550.10">
    <property type="entry name" value="Spore Coat Polysaccharide Biosynthesis Protein SpsA, Chain A"/>
    <property type="match status" value="1"/>
</dbReference>
<dbReference type="PANTHER" id="PTHR43179:SF7">
    <property type="entry name" value="RHAMNOSYLTRANSFERASE WBBL"/>
    <property type="match status" value="1"/>
</dbReference>
<dbReference type="PANTHER" id="PTHR43179">
    <property type="entry name" value="RHAMNOSYLTRANSFERASE WBBL"/>
    <property type="match status" value="1"/>
</dbReference>
<organism evidence="1">
    <name type="scientific">marine sediment metagenome</name>
    <dbReference type="NCBI Taxonomy" id="412755"/>
    <lineage>
        <taxon>unclassified sequences</taxon>
        <taxon>metagenomes</taxon>
        <taxon>ecological metagenomes</taxon>
    </lineage>
</organism>
<gene>
    <name evidence="1" type="ORF">S06H3_64821</name>
</gene>
<feature type="non-terminal residue" evidence="1">
    <location>
        <position position="1"/>
    </location>
</feature>
<name>X1S5C3_9ZZZZ</name>
<dbReference type="EMBL" id="BARV01043415">
    <property type="protein sequence ID" value="GAI62974.1"/>
    <property type="molecule type" value="Genomic_DNA"/>
</dbReference>
<dbReference type="SUPFAM" id="SSF53448">
    <property type="entry name" value="Nucleotide-diphospho-sugar transferases"/>
    <property type="match status" value="1"/>
</dbReference>
<feature type="non-terminal residue" evidence="1">
    <location>
        <position position="110"/>
    </location>
</feature>
<reference evidence="1" key="1">
    <citation type="journal article" date="2014" name="Front. Microbiol.">
        <title>High frequency of phylogenetically diverse reductive dehalogenase-homologous genes in deep subseafloor sedimentary metagenomes.</title>
        <authorList>
            <person name="Kawai M."/>
            <person name="Futagami T."/>
            <person name="Toyoda A."/>
            <person name="Takaki Y."/>
            <person name="Nishi S."/>
            <person name="Hori S."/>
            <person name="Arai W."/>
            <person name="Tsubouchi T."/>
            <person name="Morono Y."/>
            <person name="Uchiyama I."/>
            <person name="Ito T."/>
            <person name="Fujiyama A."/>
            <person name="Inagaki F."/>
            <person name="Takami H."/>
        </authorList>
    </citation>
    <scope>NUCLEOTIDE SEQUENCE</scope>
    <source>
        <strain evidence="1">Expedition CK06-06</strain>
    </source>
</reference>
<dbReference type="AlphaFoldDB" id="X1S5C3"/>
<sequence length="110" mass="12918">EVGLLDEDFFMYGEDIDLSYRLIKAGYENFYYPETTIIHYKGQSTKKSSLNYVVQFYKAMIIFAKKHFSNKNATILNSLIHVAIYFRAALTLLKRFFKQSFLPVSDAFFI</sequence>
<accession>X1S5C3</accession>
<evidence type="ECO:0000313" key="1">
    <source>
        <dbReference type="EMBL" id="GAI62974.1"/>
    </source>
</evidence>